<feature type="domain" description="RING-type" evidence="8">
    <location>
        <begin position="33"/>
        <end position="72"/>
    </location>
</feature>
<dbReference type="SUPFAM" id="SSF49599">
    <property type="entry name" value="TRAF domain-like"/>
    <property type="match status" value="1"/>
</dbReference>
<comment type="caution">
    <text evidence="10">The sequence shown here is derived from an EMBL/GenBank/DDBJ whole genome shotgun (WGS) entry which is preliminary data.</text>
</comment>
<dbReference type="InterPro" id="IPR013083">
    <property type="entry name" value="Znf_RING/FYVE/PHD"/>
</dbReference>
<dbReference type="Pfam" id="PF13923">
    <property type="entry name" value="zf-C3HC4_2"/>
    <property type="match status" value="1"/>
</dbReference>
<dbReference type="GO" id="GO:0008270">
    <property type="term" value="F:zinc ion binding"/>
    <property type="evidence" value="ECO:0007669"/>
    <property type="project" value="UniProtKB-KW"/>
</dbReference>
<dbReference type="Pfam" id="PF13516">
    <property type="entry name" value="LRR_6"/>
    <property type="match status" value="7"/>
</dbReference>
<evidence type="ECO:0000256" key="3">
    <source>
        <dbReference type="ARBA" id="ARBA00022723"/>
    </source>
</evidence>
<keyword evidence="4" id="KW-0677">Repeat</keyword>
<keyword evidence="5 7" id="KW-0863">Zinc-finger</keyword>
<feature type="zinc finger region" description="TRAF-type" evidence="7">
    <location>
        <begin position="176"/>
        <end position="235"/>
    </location>
</feature>
<dbReference type="GO" id="GO:0048471">
    <property type="term" value="C:perinuclear region of cytoplasm"/>
    <property type="evidence" value="ECO:0007669"/>
    <property type="project" value="TreeGrafter"/>
</dbReference>
<evidence type="ECO:0000259" key="9">
    <source>
        <dbReference type="PROSITE" id="PS50145"/>
    </source>
</evidence>
<protein>
    <submittedName>
        <fullName evidence="10">313_t:CDS:1</fullName>
    </submittedName>
</protein>
<dbReference type="PANTHER" id="PTHR24113:SF12">
    <property type="entry name" value="RAN GTPASE-ACTIVATING PROTEIN 1"/>
    <property type="match status" value="1"/>
</dbReference>
<proteinExistence type="predicted"/>
<evidence type="ECO:0000256" key="6">
    <source>
        <dbReference type="ARBA" id="ARBA00022833"/>
    </source>
</evidence>
<keyword evidence="1" id="KW-0343">GTPase activation</keyword>
<keyword evidence="6 7" id="KW-0862">Zinc</keyword>
<dbReference type="Gene3D" id="3.80.10.10">
    <property type="entry name" value="Ribonuclease Inhibitor"/>
    <property type="match status" value="2"/>
</dbReference>
<dbReference type="PROSITE" id="PS00518">
    <property type="entry name" value="ZF_RING_1"/>
    <property type="match status" value="1"/>
</dbReference>
<keyword evidence="3 7" id="KW-0479">Metal-binding</keyword>
<dbReference type="PROSITE" id="PS50089">
    <property type="entry name" value="ZF_RING_2"/>
    <property type="match status" value="1"/>
</dbReference>
<dbReference type="PANTHER" id="PTHR24113">
    <property type="entry name" value="RAN GTPASE-ACTIVATING PROTEIN 1"/>
    <property type="match status" value="1"/>
</dbReference>
<evidence type="ECO:0000256" key="2">
    <source>
        <dbReference type="ARBA" id="ARBA00022614"/>
    </source>
</evidence>
<dbReference type="InterPro" id="IPR017907">
    <property type="entry name" value="Znf_RING_CS"/>
</dbReference>
<evidence type="ECO:0000259" key="8">
    <source>
        <dbReference type="PROSITE" id="PS50089"/>
    </source>
</evidence>
<evidence type="ECO:0000256" key="4">
    <source>
        <dbReference type="ARBA" id="ARBA00022737"/>
    </source>
</evidence>
<keyword evidence="2" id="KW-0433">Leucine-rich repeat</keyword>
<dbReference type="PROSITE" id="PS50145">
    <property type="entry name" value="ZF_TRAF"/>
    <property type="match status" value="2"/>
</dbReference>
<dbReference type="GO" id="GO:0005634">
    <property type="term" value="C:nucleus"/>
    <property type="evidence" value="ECO:0007669"/>
    <property type="project" value="TreeGrafter"/>
</dbReference>
<organism evidence="10 11">
    <name type="scientific">Funneliformis mosseae</name>
    <name type="common">Endomycorrhizal fungus</name>
    <name type="synonym">Glomus mosseae</name>
    <dbReference type="NCBI Taxonomy" id="27381"/>
    <lineage>
        <taxon>Eukaryota</taxon>
        <taxon>Fungi</taxon>
        <taxon>Fungi incertae sedis</taxon>
        <taxon>Mucoromycota</taxon>
        <taxon>Glomeromycotina</taxon>
        <taxon>Glomeromycetes</taxon>
        <taxon>Glomerales</taxon>
        <taxon>Glomeraceae</taxon>
        <taxon>Funneliformis</taxon>
    </lineage>
</organism>
<name>A0A9N9FMB2_FUNMO</name>
<dbReference type="InterPro" id="IPR001293">
    <property type="entry name" value="Znf_TRAF"/>
</dbReference>
<dbReference type="SMART" id="SM00184">
    <property type="entry name" value="RING"/>
    <property type="match status" value="1"/>
</dbReference>
<dbReference type="GO" id="GO:0031267">
    <property type="term" value="F:small GTPase binding"/>
    <property type="evidence" value="ECO:0007669"/>
    <property type="project" value="TreeGrafter"/>
</dbReference>
<keyword evidence="11" id="KW-1185">Reference proteome</keyword>
<dbReference type="AlphaFoldDB" id="A0A9N9FMB2"/>
<dbReference type="EMBL" id="CAJVPP010001288">
    <property type="protein sequence ID" value="CAG8546373.1"/>
    <property type="molecule type" value="Genomic_DNA"/>
</dbReference>
<dbReference type="InterPro" id="IPR027038">
    <property type="entry name" value="RanGap"/>
</dbReference>
<feature type="domain" description="TRAF-type" evidence="9">
    <location>
        <begin position="176"/>
        <end position="235"/>
    </location>
</feature>
<feature type="zinc finger region" description="TRAF-type" evidence="7">
    <location>
        <begin position="114"/>
        <end position="167"/>
    </location>
</feature>
<dbReference type="SMART" id="SM00368">
    <property type="entry name" value="LRR_RI"/>
    <property type="match status" value="8"/>
</dbReference>
<evidence type="ECO:0000313" key="10">
    <source>
        <dbReference type="EMBL" id="CAG8546373.1"/>
    </source>
</evidence>
<dbReference type="InterPro" id="IPR032675">
    <property type="entry name" value="LRR_dom_sf"/>
</dbReference>
<gene>
    <name evidence="10" type="ORF">FMOSSE_LOCUS6239</name>
</gene>
<evidence type="ECO:0000256" key="5">
    <source>
        <dbReference type="ARBA" id="ARBA00022771"/>
    </source>
</evidence>
<dbReference type="GO" id="GO:0006913">
    <property type="term" value="P:nucleocytoplasmic transport"/>
    <property type="evidence" value="ECO:0007669"/>
    <property type="project" value="TreeGrafter"/>
</dbReference>
<evidence type="ECO:0000313" key="11">
    <source>
        <dbReference type="Proteomes" id="UP000789375"/>
    </source>
</evidence>
<dbReference type="SUPFAM" id="SSF57850">
    <property type="entry name" value="RING/U-box"/>
    <property type="match status" value="1"/>
</dbReference>
<feature type="domain" description="TRAF-type" evidence="9">
    <location>
        <begin position="114"/>
        <end position="167"/>
    </location>
</feature>
<dbReference type="SUPFAM" id="SSF52047">
    <property type="entry name" value="RNI-like"/>
    <property type="match status" value="1"/>
</dbReference>
<dbReference type="Proteomes" id="UP000789375">
    <property type="component" value="Unassembled WGS sequence"/>
</dbReference>
<dbReference type="Gene3D" id="3.30.40.10">
    <property type="entry name" value="Zinc/RING finger domain, C3HC4 (zinc finger)"/>
    <property type="match status" value="3"/>
</dbReference>
<dbReference type="GO" id="GO:0005096">
    <property type="term" value="F:GTPase activator activity"/>
    <property type="evidence" value="ECO:0007669"/>
    <property type="project" value="UniProtKB-KW"/>
</dbReference>
<sequence>MSLMTRPKRPSFAIVREEYNYNDPDSINPDLFCSICHDVFDIVKRTKRCKHLFCYACITQALVQNKSCPICRTHCVENEFHSDINVQNVLDQLIVYCNFSPECDWKGTRHDLKSHLQIECQLIPVHCNEHENHQDCKEVLKRQDIEKHRRECPHKTIGCPLGCKQKFYELEDLELHMLEECINRPVTCPLCNKSLLHYELKEHGFVCLNKKINCPHKNILGSFGGCLEEFERRHLSEHLQSCKFEPFKEAFRGINMQMMALERKIESIQRSYKDELDQLSTLKLHAGDVSTPEQIKNILKYNPAIRSLHLLDFQPGTKWQYLTHVLQTNDTITTISLKGSEIEKVGAVLLAKSLKNNFFIHTLLLTDNNIGDQGIGYLSKSLEISKTIKHIDLAGNNFGDNGMESLCRALESNSIVETLDLSWNNLRTKGIEFLSKVIERSRCKIHSLDLSNNDIGYKGIEFLAKGLETNRSIVTLNLEHSKVGNKGTEALSKSLEKHKHLQVLILAENHIDDRGAEFLSNALLVNQTLHTLHLEGNLIGDTGTEWIVNSMNKSALAAFSGGNNGNYTNLMKTIYLTRNAFSRSGIKNSTKNIKFVRVVTERE</sequence>
<reference evidence="10" key="1">
    <citation type="submission" date="2021-06" db="EMBL/GenBank/DDBJ databases">
        <authorList>
            <person name="Kallberg Y."/>
            <person name="Tangrot J."/>
            <person name="Rosling A."/>
        </authorList>
    </citation>
    <scope>NUCLEOTIDE SEQUENCE</scope>
    <source>
        <strain evidence="10">87-6 pot B 2015</strain>
    </source>
</reference>
<dbReference type="GO" id="GO:0005829">
    <property type="term" value="C:cytosol"/>
    <property type="evidence" value="ECO:0007669"/>
    <property type="project" value="TreeGrafter"/>
</dbReference>
<evidence type="ECO:0000256" key="7">
    <source>
        <dbReference type="PROSITE-ProRule" id="PRU00207"/>
    </source>
</evidence>
<dbReference type="InterPro" id="IPR001611">
    <property type="entry name" value="Leu-rich_rpt"/>
</dbReference>
<dbReference type="InterPro" id="IPR001841">
    <property type="entry name" value="Znf_RING"/>
</dbReference>
<accession>A0A9N9FMB2</accession>
<evidence type="ECO:0000256" key="1">
    <source>
        <dbReference type="ARBA" id="ARBA00022468"/>
    </source>
</evidence>
<dbReference type="Pfam" id="PF02176">
    <property type="entry name" value="zf-TRAF"/>
    <property type="match status" value="1"/>
</dbReference>